<dbReference type="SMART" id="SM00822">
    <property type="entry name" value="PKS_KR"/>
    <property type="match status" value="1"/>
</dbReference>
<sequence>MVTLENKVALVTGATSGIGKATALALGAAGAKVVFSGRRDQEGEATAALIRDAGAECLFVRSDVSREDDVKALMQKTIETYGRLDCAFNNAGIESSPNPLHKQSIEDFDELMAINVRGLFLCMKYELEQMLSQGSGVIINNSSIGGLIGFPGVSPYIASKHAVMGLTRSTALDYAKQGIRINAINPGLIATEMMERFVDGTDSTADSFASIVPMGRMGQAEEIAQAVVFLCSDAASYMTGQPLVINGGFTAS</sequence>
<dbReference type="NCBIfam" id="NF004818">
    <property type="entry name" value="PRK06172.1"/>
    <property type="match status" value="1"/>
</dbReference>
<dbReference type="Gene3D" id="3.40.50.720">
    <property type="entry name" value="NAD(P)-binding Rossmann-like Domain"/>
    <property type="match status" value="1"/>
</dbReference>
<reference evidence="4 5" key="1">
    <citation type="submission" date="2022-04" db="EMBL/GenBank/DDBJ databases">
        <title>Positive selection, recombination, and allopatry shape intraspecific diversity of widespread and dominant cyanobacteria.</title>
        <authorList>
            <person name="Wei J."/>
            <person name="Shu W."/>
            <person name="Hu C."/>
        </authorList>
    </citation>
    <scope>NUCLEOTIDE SEQUENCE [LARGE SCALE GENOMIC DNA]</scope>
    <source>
        <strain evidence="4 5">AS-A4</strain>
    </source>
</reference>
<keyword evidence="5" id="KW-1185">Reference proteome</keyword>
<dbReference type="EMBL" id="JAMPLM010000078">
    <property type="protein sequence ID" value="MEP1062648.1"/>
    <property type="molecule type" value="Genomic_DNA"/>
</dbReference>
<dbReference type="InterPro" id="IPR036291">
    <property type="entry name" value="NAD(P)-bd_dom_sf"/>
</dbReference>
<comment type="caution">
    <text evidence="4">The sequence shown here is derived from an EMBL/GenBank/DDBJ whole genome shotgun (WGS) entry which is preliminary data.</text>
</comment>
<dbReference type="Proteomes" id="UP001476950">
    <property type="component" value="Unassembled WGS sequence"/>
</dbReference>
<dbReference type="CDD" id="cd05233">
    <property type="entry name" value="SDR_c"/>
    <property type="match status" value="1"/>
</dbReference>
<feature type="domain" description="Ketoreductase" evidence="3">
    <location>
        <begin position="7"/>
        <end position="187"/>
    </location>
</feature>
<comment type="similarity">
    <text evidence="1">Belongs to the short-chain dehydrogenases/reductases (SDR) family.</text>
</comment>
<accession>A0ABV0KTS9</accession>
<dbReference type="PRINTS" id="PR00080">
    <property type="entry name" value="SDRFAMILY"/>
</dbReference>
<protein>
    <submittedName>
        <fullName evidence="4">SDR family oxidoreductase</fullName>
    </submittedName>
</protein>
<dbReference type="Pfam" id="PF13561">
    <property type="entry name" value="adh_short_C2"/>
    <property type="match status" value="1"/>
</dbReference>
<organism evidence="4 5">
    <name type="scientific">Stenomitos frigidus AS-A4</name>
    <dbReference type="NCBI Taxonomy" id="2933935"/>
    <lineage>
        <taxon>Bacteria</taxon>
        <taxon>Bacillati</taxon>
        <taxon>Cyanobacteriota</taxon>
        <taxon>Cyanophyceae</taxon>
        <taxon>Leptolyngbyales</taxon>
        <taxon>Leptolyngbyaceae</taxon>
        <taxon>Stenomitos</taxon>
    </lineage>
</organism>
<evidence type="ECO:0000313" key="5">
    <source>
        <dbReference type="Proteomes" id="UP001476950"/>
    </source>
</evidence>
<dbReference type="PRINTS" id="PR00081">
    <property type="entry name" value="GDHRDH"/>
</dbReference>
<dbReference type="NCBIfam" id="NF005559">
    <property type="entry name" value="PRK07231.1"/>
    <property type="match status" value="1"/>
</dbReference>
<evidence type="ECO:0000259" key="3">
    <source>
        <dbReference type="SMART" id="SM00822"/>
    </source>
</evidence>
<name>A0ABV0KTS9_9CYAN</name>
<dbReference type="PANTHER" id="PTHR24321">
    <property type="entry name" value="DEHYDROGENASES, SHORT CHAIN"/>
    <property type="match status" value="1"/>
</dbReference>
<proteinExistence type="inferred from homology"/>
<gene>
    <name evidence="4" type="ORF">NDI38_30200</name>
</gene>
<dbReference type="InterPro" id="IPR002347">
    <property type="entry name" value="SDR_fam"/>
</dbReference>
<dbReference type="RefSeq" id="WP_190452626.1">
    <property type="nucleotide sequence ID" value="NZ_JAMPLM010000078.1"/>
</dbReference>
<evidence type="ECO:0000313" key="4">
    <source>
        <dbReference type="EMBL" id="MEP1062648.1"/>
    </source>
</evidence>
<evidence type="ECO:0000256" key="1">
    <source>
        <dbReference type="ARBA" id="ARBA00006484"/>
    </source>
</evidence>
<dbReference type="PANTHER" id="PTHR24321:SF11">
    <property type="entry name" value="BLR0893 PROTEIN"/>
    <property type="match status" value="1"/>
</dbReference>
<evidence type="ECO:0000256" key="2">
    <source>
        <dbReference type="ARBA" id="ARBA00023002"/>
    </source>
</evidence>
<dbReference type="SUPFAM" id="SSF51735">
    <property type="entry name" value="NAD(P)-binding Rossmann-fold domains"/>
    <property type="match status" value="1"/>
</dbReference>
<dbReference type="InterPro" id="IPR057326">
    <property type="entry name" value="KR_dom"/>
</dbReference>
<keyword evidence="2" id="KW-0560">Oxidoreductase</keyword>